<proteinExistence type="predicted"/>
<dbReference type="InterPro" id="IPR009003">
    <property type="entry name" value="Peptidase_S1_PA"/>
</dbReference>
<evidence type="ECO:0000313" key="6">
    <source>
        <dbReference type="Proteomes" id="UP001323798"/>
    </source>
</evidence>
<dbReference type="InterPro" id="IPR001478">
    <property type="entry name" value="PDZ"/>
</dbReference>
<evidence type="ECO:0000259" key="4">
    <source>
        <dbReference type="PROSITE" id="PS50106"/>
    </source>
</evidence>
<keyword evidence="3" id="KW-0812">Transmembrane</keyword>
<dbReference type="Proteomes" id="UP001323798">
    <property type="component" value="Chromosome"/>
</dbReference>
<dbReference type="Gene3D" id="2.30.42.10">
    <property type="match status" value="1"/>
</dbReference>
<gene>
    <name evidence="5" type="ORF">SM116_13875</name>
</gene>
<accession>A0ABZ0SQ77</accession>
<dbReference type="InterPro" id="IPR001940">
    <property type="entry name" value="Peptidase_S1C"/>
</dbReference>
<dbReference type="EMBL" id="CP139368">
    <property type="protein sequence ID" value="WPR91484.1"/>
    <property type="molecule type" value="Genomic_DNA"/>
</dbReference>
<keyword evidence="6" id="KW-1185">Reference proteome</keyword>
<dbReference type="PANTHER" id="PTHR43343">
    <property type="entry name" value="PEPTIDASE S12"/>
    <property type="match status" value="1"/>
</dbReference>
<dbReference type="Pfam" id="PF13180">
    <property type="entry name" value="PDZ_2"/>
    <property type="match status" value="1"/>
</dbReference>
<organism evidence="5 6">
    <name type="scientific">Microbacterium rhizosphaerae</name>
    <dbReference type="NCBI Taxonomy" id="1678237"/>
    <lineage>
        <taxon>Bacteria</taxon>
        <taxon>Bacillati</taxon>
        <taxon>Actinomycetota</taxon>
        <taxon>Actinomycetes</taxon>
        <taxon>Micrococcales</taxon>
        <taxon>Microbacteriaceae</taxon>
        <taxon>Microbacterium</taxon>
    </lineage>
</organism>
<reference evidence="5 6" key="1">
    <citation type="submission" date="2023-11" db="EMBL/GenBank/DDBJ databases">
        <title>Genome sequence of Microbacterium rhizosphaerae KACC 19337.</title>
        <authorList>
            <person name="Choi H."/>
            <person name="Kim S."/>
            <person name="Kim Y."/>
            <person name="Kwon S.-W."/>
            <person name="Heo J."/>
        </authorList>
    </citation>
    <scope>NUCLEOTIDE SEQUENCE [LARGE SCALE GENOMIC DNA]</scope>
    <source>
        <strain evidence="5 6">KACC 19337</strain>
    </source>
</reference>
<evidence type="ECO:0000256" key="1">
    <source>
        <dbReference type="ARBA" id="ARBA00022670"/>
    </source>
</evidence>
<keyword evidence="2" id="KW-0378">Hydrolase</keyword>
<dbReference type="SUPFAM" id="SSF50156">
    <property type="entry name" value="PDZ domain-like"/>
    <property type="match status" value="1"/>
</dbReference>
<dbReference type="SUPFAM" id="SSF50494">
    <property type="entry name" value="Trypsin-like serine proteases"/>
    <property type="match status" value="1"/>
</dbReference>
<dbReference type="InterPro" id="IPR051201">
    <property type="entry name" value="Chloro_Bact_Ser_Proteases"/>
</dbReference>
<dbReference type="PANTHER" id="PTHR43343:SF3">
    <property type="entry name" value="PROTEASE DO-LIKE 8, CHLOROPLASTIC"/>
    <property type="match status" value="1"/>
</dbReference>
<evidence type="ECO:0000256" key="2">
    <source>
        <dbReference type="ARBA" id="ARBA00022801"/>
    </source>
</evidence>
<sequence>MGAACALAPSHPSYDRGHHMKTAHRRLAGWIAGGVAAAVLCTGGIAIGATTAQAATASGSPSASVADYSWYGGQNSDSGGNGYGYGDNGYGYGGFGGYGGGSGGGSSGTTTTTATAAQQKGVVVIDTVLAYDEAQAAGTGVVLAGDGEILTNNHVIAGATSIQVTVPSTGATYTASVVGTDATHDIAVLKLQNASGLATAKLDSGGGVSTGDAVTAVGNAGGTGTLVQASGSVTGTGASITTQAEGSAPSESLSGLIETDADIQAGDSGGPLYDSQGEVVGIDTAASSNTAVPDGYAIPIAAALSIAHEIAAGHSTSTITIGSRAFLGIGLSDQSAYASASGAEVAQVFSGTPAADAGLAARDVITAVDGTTISSNDDLSSALAQHKPGDTVTITWVDQGGGSQSASVALTSGPAA</sequence>
<name>A0ABZ0SQ77_9MICO</name>
<feature type="domain" description="PDZ" evidence="4">
    <location>
        <begin position="316"/>
        <end position="375"/>
    </location>
</feature>
<keyword evidence="1" id="KW-0645">Protease</keyword>
<dbReference type="Pfam" id="PF13365">
    <property type="entry name" value="Trypsin_2"/>
    <property type="match status" value="1"/>
</dbReference>
<dbReference type="SMART" id="SM00228">
    <property type="entry name" value="PDZ"/>
    <property type="match status" value="1"/>
</dbReference>
<dbReference type="InterPro" id="IPR036034">
    <property type="entry name" value="PDZ_sf"/>
</dbReference>
<dbReference type="Gene3D" id="2.40.10.120">
    <property type="match status" value="1"/>
</dbReference>
<dbReference type="PRINTS" id="PR00834">
    <property type="entry name" value="PROTEASES2C"/>
</dbReference>
<protein>
    <submittedName>
        <fullName evidence="5">Trypsin-like peptidase domain-containing protein</fullName>
    </submittedName>
</protein>
<evidence type="ECO:0000313" key="5">
    <source>
        <dbReference type="EMBL" id="WPR91484.1"/>
    </source>
</evidence>
<feature type="transmembrane region" description="Helical" evidence="3">
    <location>
        <begin position="27"/>
        <end position="49"/>
    </location>
</feature>
<keyword evidence="3" id="KW-0472">Membrane</keyword>
<evidence type="ECO:0000256" key="3">
    <source>
        <dbReference type="SAM" id="Phobius"/>
    </source>
</evidence>
<dbReference type="PROSITE" id="PS50106">
    <property type="entry name" value="PDZ"/>
    <property type="match status" value="1"/>
</dbReference>
<keyword evidence="3" id="KW-1133">Transmembrane helix</keyword>